<evidence type="ECO:0000256" key="2">
    <source>
        <dbReference type="ARBA" id="ARBA00001946"/>
    </source>
</evidence>
<feature type="region of interest" description="Disordered" evidence="10">
    <location>
        <begin position="1"/>
        <end position="132"/>
    </location>
</feature>
<accession>A0ABR2IV95</accession>
<keyword evidence="8" id="KW-0479">Metal-binding</keyword>
<keyword evidence="6" id="KW-0963">Cytoplasm</keyword>
<name>A0ABR2IV95_9PEZI</name>
<evidence type="ECO:0000256" key="10">
    <source>
        <dbReference type="SAM" id="MobiDB-lite"/>
    </source>
</evidence>
<dbReference type="Gene3D" id="1.10.1410.10">
    <property type="match status" value="1"/>
</dbReference>
<evidence type="ECO:0000313" key="13">
    <source>
        <dbReference type="EMBL" id="KAK8868759.1"/>
    </source>
</evidence>
<comment type="cofactor">
    <cofactor evidence="2">
        <name>Mg(2+)</name>
        <dbReference type="ChEBI" id="CHEBI:18420"/>
    </cofactor>
</comment>
<comment type="subcellular location">
    <subcellularLocation>
        <location evidence="3">Cytoplasm</location>
    </subcellularLocation>
</comment>
<organism evidence="13 14">
    <name type="scientific">Apiospora arundinis</name>
    <dbReference type="NCBI Taxonomy" id="335852"/>
    <lineage>
        <taxon>Eukaryota</taxon>
        <taxon>Fungi</taxon>
        <taxon>Dikarya</taxon>
        <taxon>Ascomycota</taxon>
        <taxon>Pezizomycotina</taxon>
        <taxon>Sordariomycetes</taxon>
        <taxon>Xylariomycetidae</taxon>
        <taxon>Amphisphaeriales</taxon>
        <taxon>Apiosporaceae</taxon>
        <taxon>Apiospora</taxon>
    </lineage>
</organism>
<evidence type="ECO:0000259" key="12">
    <source>
        <dbReference type="Pfam" id="PF22600"/>
    </source>
</evidence>
<dbReference type="Pfam" id="PF03828">
    <property type="entry name" value="PAP_assoc"/>
    <property type="match status" value="1"/>
</dbReference>
<dbReference type="InterPro" id="IPR002058">
    <property type="entry name" value="PAP_assoc"/>
</dbReference>
<sequence>MESQPNRGQSSRKRPNQAQRRQMTSQLSIDIDPRATEPQFSASRGQRGGATSHYHVPQPQSGGAVRGGYHNRGQPYPSTQNRPFSHQQQQQQQQHQHQLQQQTRQGYNHRSLNSPTHGQSTQQNHWNRHPSVNDPAIISAEAFVPRSHHQGSLYNAPGYRQYNARREDIDAQSSFLEQLCIAVVGGAEIELSEIAEKEKFRVQVEEICRAVIDSHEIDNKNNSWAGPQSVQLKCFGSLSSGFATKTADMDLGLLSPSSLLSPDMPDSPVPRLLEKALLDAGFGARLLTRTRVPIIKLCEKPTDKLRSDLLEERTKWEKGLTDGENAGADDEPGVDDVGISEQAKVATLEGANGRSSDSPEMIAGESPQPEDPADSLASLKQSENQGLAGYHSLAKKVLRRMNGRDLTHSNVDDFTDADFMLLDDLCIAFVDGLYDEELRERVRSCHAFAPGKHVPNFKSLQGVFNLVVGERFVLLHSRGFAFPAGSAAEDTYLKHFHHWERLLSTRTFGNDPLLLSRDLHIAVERLRHVPGLQLMLLQQDQYESPSTYHLRAAKVAEGLLPKNAPQSQESLDLPNLPGYYIAGIWDADIRRELEAFAQSNPLSSFREIARKHKCLHLASQYAKALESGQYNKQDIAAVSDYIKFLRGDAGEQIPESLVTRIRALPDPSRMQVNRPRDRYHDKLEFPKSGVGVQCDINFSAHLALQNTLLLRCYSYCDPRVRPLVLFVKHWAKARGINTPYRGTLSSYGYVLMVIHYLVNVAQPFVCPNLQLLAPPDPDLPAEALEGIAVCKGRNVRFWRDEQEIMRMAQQGAINRNRESLGFLLRGFFEYYAQNNMMSAGSKRGFDWGRDVISLRTPDGLLSKHEKGWISAKTVLQVQGGAPPTPTEAELMRNPNSPAPGSPFPPNHDPSTPLSPVIPTKPDPNSKPKDFKEIRHRYLFAIEDPFELEHNVARTVTHNGIVSIRDEFRRAWRIIKSASKFPPSEDLLEDEKLHSELLGGKQFDQLLEELHGLNLEG</sequence>
<dbReference type="SUPFAM" id="SSF81631">
    <property type="entry name" value="PAP/OAS1 substrate-binding domain"/>
    <property type="match status" value="1"/>
</dbReference>
<dbReference type="EC" id="2.7.7.19" evidence="5"/>
<feature type="compositionally biased region" description="Polar residues" evidence="10">
    <location>
        <begin position="76"/>
        <end position="85"/>
    </location>
</feature>
<dbReference type="Pfam" id="PF22600">
    <property type="entry name" value="MTPAP-like_central"/>
    <property type="match status" value="1"/>
</dbReference>
<proteinExistence type="inferred from homology"/>
<comment type="similarity">
    <text evidence="4">Belongs to the DNA polymerase type-B-like family.</text>
</comment>
<dbReference type="EMBL" id="JAPCWZ010000004">
    <property type="protein sequence ID" value="KAK8868759.1"/>
    <property type="molecule type" value="Genomic_DNA"/>
</dbReference>
<comment type="caution">
    <text evidence="13">The sequence shown here is derived from an EMBL/GenBank/DDBJ whole genome shotgun (WGS) entry which is preliminary data.</text>
</comment>
<feature type="region of interest" description="Disordered" evidence="10">
    <location>
        <begin position="878"/>
        <end position="928"/>
    </location>
</feature>
<protein>
    <recommendedName>
        <fullName evidence="5">polynucleotide adenylyltransferase</fullName>
        <ecNumber evidence="5">2.7.7.19</ecNumber>
    </recommendedName>
</protein>
<feature type="compositionally biased region" description="Polar residues" evidence="10">
    <location>
        <begin position="103"/>
        <end position="125"/>
    </location>
</feature>
<keyword evidence="7" id="KW-0808">Transferase</keyword>
<evidence type="ECO:0000256" key="5">
    <source>
        <dbReference type="ARBA" id="ARBA00012388"/>
    </source>
</evidence>
<comment type="cofactor">
    <cofactor evidence="1">
        <name>Mn(2+)</name>
        <dbReference type="ChEBI" id="CHEBI:29035"/>
    </cofactor>
</comment>
<feature type="compositionally biased region" description="Pro residues" evidence="10">
    <location>
        <begin position="896"/>
        <end position="907"/>
    </location>
</feature>
<feature type="region of interest" description="Disordered" evidence="10">
    <location>
        <begin position="316"/>
        <end position="376"/>
    </location>
</feature>
<evidence type="ECO:0000256" key="9">
    <source>
        <dbReference type="ARBA" id="ARBA00022842"/>
    </source>
</evidence>
<evidence type="ECO:0000313" key="14">
    <source>
        <dbReference type="Proteomes" id="UP001390339"/>
    </source>
</evidence>
<dbReference type="Gene3D" id="3.30.460.10">
    <property type="entry name" value="Beta Polymerase, domain 2"/>
    <property type="match status" value="1"/>
</dbReference>
<dbReference type="PANTHER" id="PTHR12271">
    <property type="entry name" value="POLY A POLYMERASE CID PAP -RELATED"/>
    <property type="match status" value="1"/>
</dbReference>
<feature type="compositionally biased region" description="Polar residues" evidence="10">
    <location>
        <begin position="16"/>
        <end position="28"/>
    </location>
</feature>
<feature type="domain" description="Poly(A) RNA polymerase mitochondrial-like central palm" evidence="12">
    <location>
        <begin position="193"/>
        <end position="308"/>
    </location>
</feature>
<evidence type="ECO:0000256" key="6">
    <source>
        <dbReference type="ARBA" id="ARBA00022490"/>
    </source>
</evidence>
<evidence type="ECO:0000256" key="8">
    <source>
        <dbReference type="ARBA" id="ARBA00022723"/>
    </source>
</evidence>
<dbReference type="InterPro" id="IPR054708">
    <property type="entry name" value="MTPAP-like_central"/>
</dbReference>
<evidence type="ECO:0000256" key="1">
    <source>
        <dbReference type="ARBA" id="ARBA00001936"/>
    </source>
</evidence>
<dbReference type="PANTHER" id="PTHR12271:SF40">
    <property type="entry name" value="POLY(A) RNA POLYMERASE GLD2"/>
    <property type="match status" value="1"/>
</dbReference>
<feature type="compositionally biased region" description="Low complexity" evidence="10">
    <location>
        <begin position="86"/>
        <end position="102"/>
    </location>
</feature>
<dbReference type="SUPFAM" id="SSF81301">
    <property type="entry name" value="Nucleotidyltransferase"/>
    <property type="match status" value="1"/>
</dbReference>
<gene>
    <name evidence="13" type="ORF">PGQ11_007337</name>
</gene>
<feature type="domain" description="PAP-associated" evidence="11">
    <location>
        <begin position="819"/>
        <end position="869"/>
    </location>
</feature>
<evidence type="ECO:0000256" key="7">
    <source>
        <dbReference type="ARBA" id="ARBA00022679"/>
    </source>
</evidence>
<reference evidence="13 14" key="1">
    <citation type="journal article" date="2024" name="IMA Fungus">
        <title>Apiospora arundinis, a panoply of carbohydrate-active enzymes and secondary metabolites.</title>
        <authorList>
            <person name="Sorensen T."/>
            <person name="Petersen C."/>
            <person name="Muurmann A.T."/>
            <person name="Christiansen J.V."/>
            <person name="Brundto M.L."/>
            <person name="Overgaard C.K."/>
            <person name="Boysen A.T."/>
            <person name="Wollenberg R.D."/>
            <person name="Larsen T.O."/>
            <person name="Sorensen J.L."/>
            <person name="Nielsen K.L."/>
            <person name="Sondergaard T.E."/>
        </authorList>
    </citation>
    <scope>NUCLEOTIDE SEQUENCE [LARGE SCALE GENOMIC DNA]</scope>
    <source>
        <strain evidence="13 14">AAU 773</strain>
    </source>
</reference>
<evidence type="ECO:0000256" key="3">
    <source>
        <dbReference type="ARBA" id="ARBA00004496"/>
    </source>
</evidence>
<dbReference type="GO" id="GO:0016779">
    <property type="term" value="F:nucleotidyltransferase activity"/>
    <property type="evidence" value="ECO:0007669"/>
    <property type="project" value="UniProtKB-KW"/>
</dbReference>
<evidence type="ECO:0000256" key="4">
    <source>
        <dbReference type="ARBA" id="ARBA00008593"/>
    </source>
</evidence>
<dbReference type="Proteomes" id="UP001390339">
    <property type="component" value="Unassembled WGS sequence"/>
</dbReference>
<keyword evidence="9" id="KW-0460">Magnesium</keyword>
<keyword evidence="13" id="KW-0548">Nucleotidyltransferase</keyword>
<evidence type="ECO:0000259" key="11">
    <source>
        <dbReference type="Pfam" id="PF03828"/>
    </source>
</evidence>
<dbReference type="InterPro" id="IPR043519">
    <property type="entry name" value="NT_sf"/>
</dbReference>
<keyword evidence="14" id="KW-1185">Reference proteome</keyword>